<evidence type="ECO:0000256" key="4">
    <source>
        <dbReference type="ARBA" id="ARBA00022448"/>
    </source>
</evidence>
<dbReference type="InterPro" id="IPR053716">
    <property type="entry name" value="Flag_assembly_chemotaxis_eff"/>
</dbReference>
<name>A0A7U4QJM8_DESA2</name>
<keyword evidence="7" id="KW-1005">Bacterial flagellum biogenesis</keyword>
<keyword evidence="12" id="KW-0969">Cilium</keyword>
<dbReference type="RefSeq" id="WP_066061069.1">
    <property type="nucleotide sequence ID" value="NZ_CP013015.1"/>
</dbReference>
<comment type="subcellular location">
    <subcellularLocation>
        <location evidence="1">Cell membrane</location>
        <topology evidence="1">Peripheral membrane protein</topology>
        <orientation evidence="1">Cytoplasmic side</orientation>
    </subcellularLocation>
</comment>
<evidence type="ECO:0000256" key="11">
    <source>
        <dbReference type="SAM" id="Coils"/>
    </source>
</evidence>
<evidence type="ECO:0000313" key="12">
    <source>
        <dbReference type="EMBL" id="AMM40535.1"/>
    </source>
</evidence>
<sequence>MYKFKLEPVLKFKKQLEEMAQIEFYKKIKELEEKLSVLSKLKAEKEYFIEKMELLETQEINFQDYLIYKNYINLLSNRIEECQKIIKKFLEEIEKKRAELIAYYKERKILQRLDEQQRIVYEREMKMLENKFCDEINTICYNHESIKKII</sequence>
<dbReference type="GO" id="GO:0009288">
    <property type="term" value="C:bacterial-type flagellum"/>
    <property type="evidence" value="ECO:0007669"/>
    <property type="project" value="InterPro"/>
</dbReference>
<dbReference type="Gene3D" id="1.10.287.1700">
    <property type="match status" value="1"/>
</dbReference>
<dbReference type="GO" id="GO:0006935">
    <property type="term" value="P:chemotaxis"/>
    <property type="evidence" value="ECO:0007669"/>
    <property type="project" value="UniProtKB-KW"/>
</dbReference>
<dbReference type="NCBIfam" id="TIGR02473">
    <property type="entry name" value="flagell_FliJ"/>
    <property type="match status" value="1"/>
</dbReference>
<keyword evidence="12" id="KW-0966">Cell projection</keyword>
<evidence type="ECO:0000256" key="8">
    <source>
        <dbReference type="ARBA" id="ARBA00022927"/>
    </source>
</evidence>
<keyword evidence="6" id="KW-0145">Chemotaxis</keyword>
<evidence type="ECO:0000256" key="6">
    <source>
        <dbReference type="ARBA" id="ARBA00022500"/>
    </source>
</evidence>
<keyword evidence="5" id="KW-1003">Cell membrane</keyword>
<keyword evidence="10" id="KW-1006">Bacterial flagellum protein export</keyword>
<gene>
    <name evidence="12" type="ORF">HS1_000730</name>
</gene>
<dbReference type="AlphaFoldDB" id="A0A7U4QJM8"/>
<reference evidence="12 13" key="1">
    <citation type="submission" date="2015-10" db="EMBL/GenBank/DDBJ databases">
        <title>Candidatus Desulfofervidus auxilii, a hydrogenotrophic sulfate-reducing bacterium involved in the thermophilic anaerobic oxidation of methane.</title>
        <authorList>
            <person name="Krukenberg V."/>
            <person name="Richter M."/>
            <person name="Wegener G."/>
        </authorList>
    </citation>
    <scope>NUCLEOTIDE SEQUENCE [LARGE SCALE GENOMIC DNA]</scope>
    <source>
        <strain evidence="12 13">HS1</strain>
    </source>
</reference>
<comment type="similarity">
    <text evidence="2">Belongs to the FliJ family.</text>
</comment>
<dbReference type="GO" id="GO:0044781">
    <property type="term" value="P:bacterial-type flagellum organization"/>
    <property type="evidence" value="ECO:0007669"/>
    <property type="project" value="UniProtKB-KW"/>
</dbReference>
<keyword evidence="4" id="KW-0813">Transport</keyword>
<evidence type="ECO:0000256" key="9">
    <source>
        <dbReference type="ARBA" id="ARBA00023136"/>
    </source>
</evidence>
<proteinExistence type="inferred from homology"/>
<keyword evidence="12" id="KW-0282">Flagellum</keyword>
<dbReference type="GO" id="GO:0015031">
    <property type="term" value="P:protein transport"/>
    <property type="evidence" value="ECO:0007669"/>
    <property type="project" value="UniProtKB-KW"/>
</dbReference>
<keyword evidence="9" id="KW-0472">Membrane</keyword>
<evidence type="ECO:0000256" key="3">
    <source>
        <dbReference type="ARBA" id="ARBA00020392"/>
    </source>
</evidence>
<evidence type="ECO:0000313" key="13">
    <source>
        <dbReference type="Proteomes" id="UP000070560"/>
    </source>
</evidence>
<keyword evidence="13" id="KW-1185">Reference proteome</keyword>
<dbReference type="InterPro" id="IPR012823">
    <property type="entry name" value="Flagell_FliJ"/>
</dbReference>
<dbReference type="Proteomes" id="UP000070560">
    <property type="component" value="Chromosome"/>
</dbReference>
<evidence type="ECO:0000256" key="5">
    <source>
        <dbReference type="ARBA" id="ARBA00022475"/>
    </source>
</evidence>
<evidence type="ECO:0000256" key="10">
    <source>
        <dbReference type="ARBA" id="ARBA00023225"/>
    </source>
</evidence>
<dbReference type="GO" id="GO:0005886">
    <property type="term" value="C:plasma membrane"/>
    <property type="evidence" value="ECO:0007669"/>
    <property type="project" value="UniProtKB-SubCell"/>
</dbReference>
<dbReference type="EMBL" id="CP013015">
    <property type="protein sequence ID" value="AMM40535.1"/>
    <property type="molecule type" value="Genomic_DNA"/>
</dbReference>
<protein>
    <recommendedName>
        <fullName evidence="3">Flagellar FliJ protein</fullName>
    </recommendedName>
</protein>
<dbReference type="KEGG" id="daw:HS1_000730"/>
<evidence type="ECO:0000256" key="2">
    <source>
        <dbReference type="ARBA" id="ARBA00010004"/>
    </source>
</evidence>
<evidence type="ECO:0000256" key="1">
    <source>
        <dbReference type="ARBA" id="ARBA00004413"/>
    </source>
</evidence>
<keyword evidence="8" id="KW-0653">Protein transport</keyword>
<keyword evidence="11" id="KW-0175">Coiled coil</keyword>
<accession>A0A7U4QJM8</accession>
<organism evidence="12 13">
    <name type="scientific">Desulfofervidus auxilii</name>
    <dbReference type="NCBI Taxonomy" id="1621989"/>
    <lineage>
        <taxon>Bacteria</taxon>
        <taxon>Pseudomonadati</taxon>
        <taxon>Thermodesulfobacteriota</taxon>
        <taxon>Candidatus Desulfofervidia</taxon>
        <taxon>Candidatus Desulfofervidales</taxon>
        <taxon>Candidatus Desulfofervidaceae</taxon>
        <taxon>Candidatus Desulfofervidus</taxon>
    </lineage>
</organism>
<evidence type="ECO:0000256" key="7">
    <source>
        <dbReference type="ARBA" id="ARBA00022795"/>
    </source>
</evidence>
<feature type="coiled-coil region" evidence="11">
    <location>
        <begin position="38"/>
        <end position="106"/>
    </location>
</feature>
<dbReference type="Pfam" id="PF02050">
    <property type="entry name" value="FliJ"/>
    <property type="match status" value="1"/>
</dbReference>
<dbReference type="GO" id="GO:0071973">
    <property type="term" value="P:bacterial-type flagellum-dependent cell motility"/>
    <property type="evidence" value="ECO:0007669"/>
    <property type="project" value="InterPro"/>
</dbReference>